<sequence>MHEHLNKPDLMAFEDSHEARPSSNGVGFEVIQAELDEIDEVWKQDRFDSLPHVVEILTSQVPEDAIQSLREQRDAIEDIVDDVVRGYHNGFNKAFHNYSQILKVFGDSTTTVSALKTDLDKAKELLGSRNKQLQQLWYRSVTLRHIMSLLDQIENVSQVPSRIEKFIAEKQYYAAVQLYLQSTSLLDREGTNGVGALQDVRSDLSKLRGTLFFKVVDDLHLHLYNKGDYSVKPILDCDADNDITTIPVVNVLTPNGTHTGSRRTRSTRKTETDSDGRFGSERLRSSRAGVGSFSVDGKEDEGSQTGDDIDGSMSDGIIVNGIGEGNVTKDMRLSRSGLPSWLTESTPNEFIDMITKSESSTHVKYLQTMVECLASLGKIAAAGAMLSQKLRPTIHDLITAEIKARAAAIDASRPRLDQVLRTVVNGVKHPSSFKRPLSSNEMAFKGSLETRPFTGSVNPSVGPMGVGQVAAQDLLESILEHVSQVLENHVVVGETMEAKSIAYSDANSPRRANGDLSWLADPDIARATGGYSLSFALTVIQSECQQLICDILRATPDAATADAAVQTARLASKLPAKDSSNGASDEGLSFAFRFTDTVFSTSGLDGSRQIASRRNPGGAQEGYGTGAVLPERGIYLIAAVYRPILQFTDKVLQLLPPKYSQLGNDGLQSFVENFVKDQFLPPVRVDYRNRVQDALASPAAFRPKSRAGGLYELSTGKGRPVLQGPLAATQLANEVVSWAHPMPKYAGDFVEVAQALLERTLERCRASYTEAVLGSLSSSIVGRPDFENLMRQEPDSILLDALHAGEVGKLLEEDNLDSEGLEVELEINNLLMSYRPVKQEQLIVDCNKLVLLAALSDSLDYVAEAIEKLGQNTVASYPGRKDSQHLYHHRRTSSALTTSLNVLADKYQALSAECLRTLRVEMQLTALYHTQCMTERNYAIDQDAEEPEDFVLSLTMQITRLDEEVMPYVPAHKRKYIFGGICGVLSTYFIKVLNDLGMINVFGIRQVCQNCIGIEQALSALSSSDGNAVRQRLERVRTYYELLNLPFEALSAYVSENPAQYSFSEFSGLLRVEVPGRELPSDAVQLIGAALAPGL</sequence>
<dbReference type="GO" id="GO:0090522">
    <property type="term" value="P:vesicle tethering involved in exocytosis"/>
    <property type="evidence" value="ECO:0007669"/>
    <property type="project" value="UniProtKB-UniRule"/>
</dbReference>
<keyword evidence="1 3" id="KW-0813">Transport</keyword>
<evidence type="ECO:0000259" key="5">
    <source>
        <dbReference type="Pfam" id="PF04048"/>
    </source>
</evidence>
<dbReference type="Pfam" id="PF04048">
    <property type="entry name" value="Sec8_N"/>
    <property type="match status" value="1"/>
</dbReference>
<keyword evidence="2 3" id="KW-0268">Exocytosis</keyword>
<evidence type="ECO:0000256" key="4">
    <source>
        <dbReference type="SAM" id="MobiDB-lite"/>
    </source>
</evidence>
<organism evidence="6 7">
    <name type="scientific">Adiantum capillus-veneris</name>
    <name type="common">Maidenhair fern</name>
    <dbReference type="NCBI Taxonomy" id="13818"/>
    <lineage>
        <taxon>Eukaryota</taxon>
        <taxon>Viridiplantae</taxon>
        <taxon>Streptophyta</taxon>
        <taxon>Embryophyta</taxon>
        <taxon>Tracheophyta</taxon>
        <taxon>Polypodiopsida</taxon>
        <taxon>Polypodiidae</taxon>
        <taxon>Polypodiales</taxon>
        <taxon>Pteridineae</taxon>
        <taxon>Pteridaceae</taxon>
        <taxon>Vittarioideae</taxon>
        <taxon>Adiantum</taxon>
    </lineage>
</organism>
<comment type="caution">
    <text evidence="6">The sequence shown here is derived from an EMBL/GenBank/DDBJ whole genome shotgun (WGS) entry which is preliminary data.</text>
</comment>
<dbReference type="GO" id="GO:0015031">
    <property type="term" value="P:protein transport"/>
    <property type="evidence" value="ECO:0007669"/>
    <property type="project" value="UniProtKB-KW"/>
</dbReference>
<dbReference type="OrthoDB" id="272977at2759"/>
<feature type="region of interest" description="Disordered" evidence="4">
    <location>
        <begin position="251"/>
        <end position="314"/>
    </location>
</feature>
<dbReference type="InterPro" id="IPR007191">
    <property type="entry name" value="Sec8_exocyst_N"/>
</dbReference>
<dbReference type="PANTHER" id="PTHR14146">
    <property type="entry name" value="EXOCYST COMPLEX COMPONENT 4"/>
    <property type="match status" value="1"/>
</dbReference>
<proteinExistence type="inferred from homology"/>
<evidence type="ECO:0000256" key="2">
    <source>
        <dbReference type="ARBA" id="ARBA00022483"/>
    </source>
</evidence>
<gene>
    <name evidence="6" type="ORF">GOP47_0012952</name>
</gene>
<feature type="region of interest" description="Disordered" evidence="4">
    <location>
        <begin position="1"/>
        <end position="23"/>
    </location>
</feature>
<evidence type="ECO:0000256" key="3">
    <source>
        <dbReference type="RuleBase" id="RU367079"/>
    </source>
</evidence>
<reference evidence="6" key="1">
    <citation type="submission" date="2021-01" db="EMBL/GenBank/DDBJ databases">
        <title>Adiantum capillus-veneris genome.</title>
        <authorList>
            <person name="Fang Y."/>
            <person name="Liao Q."/>
        </authorList>
    </citation>
    <scope>NUCLEOTIDE SEQUENCE</scope>
    <source>
        <strain evidence="6">H3</strain>
        <tissue evidence="6">Leaf</tissue>
    </source>
</reference>
<name>A0A9D4URV2_ADICA</name>
<evidence type="ECO:0000256" key="1">
    <source>
        <dbReference type="ARBA" id="ARBA00022448"/>
    </source>
</evidence>
<comment type="function">
    <text evidence="3">Component of the exocyst complex involved in the docking of exocytic vesicles with fusion sites on the plasma membrane.</text>
</comment>
<dbReference type="PANTHER" id="PTHR14146:SF0">
    <property type="entry name" value="EXOCYST COMPLEX COMPONENT 4"/>
    <property type="match status" value="1"/>
</dbReference>
<keyword evidence="7" id="KW-1185">Reference proteome</keyword>
<feature type="compositionally biased region" description="Basic and acidic residues" evidence="4">
    <location>
        <begin position="268"/>
        <end position="284"/>
    </location>
</feature>
<dbReference type="InterPro" id="IPR039682">
    <property type="entry name" value="Sec8/EXOC4"/>
</dbReference>
<dbReference type="GO" id="GO:0006893">
    <property type="term" value="P:Golgi to plasma membrane transport"/>
    <property type="evidence" value="ECO:0007669"/>
    <property type="project" value="TreeGrafter"/>
</dbReference>
<dbReference type="GO" id="GO:0006612">
    <property type="term" value="P:protein targeting to membrane"/>
    <property type="evidence" value="ECO:0007669"/>
    <property type="project" value="UniProtKB-UniRule"/>
</dbReference>
<accession>A0A9D4URV2</accession>
<feature type="region of interest" description="Disordered" evidence="4">
    <location>
        <begin position="603"/>
        <end position="623"/>
    </location>
</feature>
<evidence type="ECO:0000313" key="6">
    <source>
        <dbReference type="EMBL" id="KAI5072846.1"/>
    </source>
</evidence>
<feature type="compositionally biased region" description="Polar residues" evidence="4">
    <location>
        <begin position="603"/>
        <end position="612"/>
    </location>
</feature>
<dbReference type="AlphaFoldDB" id="A0A9D4URV2"/>
<dbReference type="GO" id="GO:0000145">
    <property type="term" value="C:exocyst"/>
    <property type="evidence" value="ECO:0007669"/>
    <property type="project" value="UniProtKB-UniRule"/>
</dbReference>
<feature type="domain" description="Exocyst complex component Sec8 N-terminal" evidence="5">
    <location>
        <begin position="31"/>
        <end position="165"/>
    </location>
</feature>
<evidence type="ECO:0000313" key="7">
    <source>
        <dbReference type="Proteomes" id="UP000886520"/>
    </source>
</evidence>
<dbReference type="EMBL" id="JABFUD020000012">
    <property type="protein sequence ID" value="KAI5072846.1"/>
    <property type="molecule type" value="Genomic_DNA"/>
</dbReference>
<protein>
    <recommendedName>
        <fullName evidence="3">Exocyst complex component Sec8</fullName>
    </recommendedName>
</protein>
<dbReference type="GO" id="GO:0006904">
    <property type="term" value="P:vesicle docking involved in exocytosis"/>
    <property type="evidence" value="ECO:0007669"/>
    <property type="project" value="InterPro"/>
</dbReference>
<keyword evidence="3" id="KW-0653">Protein transport</keyword>
<dbReference type="Proteomes" id="UP000886520">
    <property type="component" value="Chromosome 12"/>
</dbReference>
<comment type="similarity">
    <text evidence="3">Belongs to the SEC8 family.</text>
</comment>